<keyword evidence="1" id="KW-0812">Transmembrane</keyword>
<evidence type="ECO:0008006" key="4">
    <source>
        <dbReference type="Google" id="ProtNLM"/>
    </source>
</evidence>
<feature type="transmembrane region" description="Helical" evidence="1">
    <location>
        <begin position="71"/>
        <end position="94"/>
    </location>
</feature>
<sequence length="190" mass="22226">MKIKLDVFFTVFFFVFIVLDYFIGFEKYIPNYYILVLNSWILLYVFDVIGDRKKIKNTPKNEMRINSNNDNYFAVLPFIIGAIIVFVSCILFLVNKNFTLSIILFIAGIANILRGIYFIPSALIRKEDSQLYLENGKVKKTIPHEQIESINCSSRDIKFILKDETSYIFSHLELNEMTITKINDFINTSQ</sequence>
<accession>A0ABV5GRL8</accession>
<evidence type="ECO:0000256" key="1">
    <source>
        <dbReference type="SAM" id="Phobius"/>
    </source>
</evidence>
<reference evidence="2 3" key="1">
    <citation type="submission" date="2024-09" db="EMBL/GenBank/DDBJ databases">
        <authorList>
            <person name="Sun Q."/>
            <person name="Mori K."/>
        </authorList>
    </citation>
    <scope>NUCLEOTIDE SEQUENCE [LARGE SCALE GENOMIC DNA]</scope>
    <source>
        <strain evidence="2 3">CECT 7955</strain>
    </source>
</reference>
<keyword evidence="1" id="KW-0472">Membrane</keyword>
<keyword evidence="1" id="KW-1133">Transmembrane helix</keyword>
<comment type="caution">
    <text evidence="2">The sequence shown here is derived from an EMBL/GenBank/DDBJ whole genome shotgun (WGS) entry which is preliminary data.</text>
</comment>
<gene>
    <name evidence="2" type="ORF">ACFFVF_16095</name>
</gene>
<name>A0ABV5GRL8_9FLAO</name>
<dbReference type="EMBL" id="JBHMEY010000067">
    <property type="protein sequence ID" value="MFB9098040.1"/>
    <property type="molecule type" value="Genomic_DNA"/>
</dbReference>
<evidence type="ECO:0000313" key="2">
    <source>
        <dbReference type="EMBL" id="MFB9098040.1"/>
    </source>
</evidence>
<feature type="transmembrane region" description="Helical" evidence="1">
    <location>
        <begin position="7"/>
        <end position="25"/>
    </location>
</feature>
<proteinExistence type="predicted"/>
<keyword evidence="3" id="KW-1185">Reference proteome</keyword>
<feature type="transmembrane region" description="Helical" evidence="1">
    <location>
        <begin position="31"/>
        <end position="50"/>
    </location>
</feature>
<dbReference type="RefSeq" id="WP_236456090.1">
    <property type="nucleotide sequence ID" value="NZ_CBCSGE010000003.1"/>
</dbReference>
<evidence type="ECO:0000313" key="3">
    <source>
        <dbReference type="Proteomes" id="UP001589607"/>
    </source>
</evidence>
<protein>
    <recommendedName>
        <fullName evidence="4">DUF5673 domain-containing protein</fullName>
    </recommendedName>
</protein>
<organism evidence="2 3">
    <name type="scientific">Flavobacterium jumunjinense</name>
    <dbReference type="NCBI Taxonomy" id="998845"/>
    <lineage>
        <taxon>Bacteria</taxon>
        <taxon>Pseudomonadati</taxon>
        <taxon>Bacteroidota</taxon>
        <taxon>Flavobacteriia</taxon>
        <taxon>Flavobacteriales</taxon>
        <taxon>Flavobacteriaceae</taxon>
        <taxon>Flavobacterium</taxon>
    </lineage>
</organism>
<feature type="transmembrane region" description="Helical" evidence="1">
    <location>
        <begin position="100"/>
        <end position="119"/>
    </location>
</feature>
<dbReference type="Proteomes" id="UP001589607">
    <property type="component" value="Unassembled WGS sequence"/>
</dbReference>